<dbReference type="Proteomes" id="UP001501469">
    <property type="component" value="Unassembled WGS sequence"/>
</dbReference>
<dbReference type="InterPro" id="IPR011250">
    <property type="entry name" value="OMP/PagP_B-barrel"/>
</dbReference>
<dbReference type="PANTHER" id="PTHR41164:SF1">
    <property type="entry name" value="CURLI PRODUCTION ASSEMBLY_TRANSPORT COMPONENT CSGG"/>
    <property type="match status" value="1"/>
</dbReference>
<evidence type="ECO:0000256" key="3">
    <source>
        <dbReference type="ARBA" id="ARBA00023136"/>
    </source>
</evidence>
<dbReference type="PROSITE" id="PS51257">
    <property type="entry name" value="PROKAR_LIPOPROTEIN"/>
    <property type="match status" value="1"/>
</dbReference>
<keyword evidence="5" id="KW-0449">Lipoprotein</keyword>
<dbReference type="InterPro" id="IPR005534">
    <property type="entry name" value="Curli_assmbl/transp-comp_CsgG"/>
</dbReference>
<keyword evidence="3" id="KW-0472">Membrane</keyword>
<dbReference type="PANTHER" id="PTHR41164">
    <property type="entry name" value="CURLI PRODUCTION ASSEMBLY/TRANSPORT COMPONENT CSGG"/>
    <property type="match status" value="1"/>
</dbReference>
<organism evidence="6 7">
    <name type="scientific">Hymenobacter glaciei</name>
    <dbReference type="NCBI Taxonomy" id="877209"/>
    <lineage>
        <taxon>Bacteria</taxon>
        <taxon>Pseudomonadati</taxon>
        <taxon>Bacteroidota</taxon>
        <taxon>Cytophagia</taxon>
        <taxon>Cytophagales</taxon>
        <taxon>Hymenobacteraceae</taxon>
        <taxon>Hymenobacter</taxon>
    </lineage>
</organism>
<evidence type="ECO:0000256" key="5">
    <source>
        <dbReference type="ARBA" id="ARBA00023288"/>
    </source>
</evidence>
<dbReference type="SUPFAM" id="SSF56925">
    <property type="entry name" value="OMPA-like"/>
    <property type="match status" value="1"/>
</dbReference>
<reference evidence="7" key="1">
    <citation type="journal article" date="2019" name="Int. J. Syst. Evol. Microbiol.">
        <title>The Global Catalogue of Microorganisms (GCM) 10K type strain sequencing project: providing services to taxonomists for standard genome sequencing and annotation.</title>
        <authorList>
            <consortium name="The Broad Institute Genomics Platform"/>
            <consortium name="The Broad Institute Genome Sequencing Center for Infectious Disease"/>
            <person name="Wu L."/>
            <person name="Ma J."/>
        </authorList>
    </citation>
    <scope>NUCLEOTIDE SEQUENCE [LARGE SCALE GENOMIC DNA]</scope>
    <source>
        <strain evidence="7">JCM 17225</strain>
    </source>
</reference>
<sequence length="489" mass="53906">MNLLRLRRLGTTLVLLPTFLAACTPYLHQHLLGTQPARLGAEVAANSQWRDLPAAKTKSVVAVYKFRDQTGQYKPQENGASFSTAVTQGATTILLRALEESQWFEPIERENLGNLLNERKIIRSTREEYAAQTGKKQPPLAPLLFAGIILEGGIVSYDSNILTGGAGLRYFGAGASGQYRQDRVTVYLRAISTNSGKIFKTVYTSKTILSQQVDASLFRFVDFKRLLETETGFTYNEPSEMAVKEAIEKAVVALIYEGFAERLWAPRDSTEYTGYGIQNYLYEKNQNLGIDVLGREMKLRRSPVAVGANVAVQQYSGDYSTPLRRLGAEATLHYQTSPATSLFINVGRGQLAAGSGVGRFNQTFDYAEGGVLYRLFPFDRFTPYGLLGAGATLRSIPRNDAPTVIPHVLLGIGGEFLLTPHLGISAGLDNHYFLNDQVDQFRAGRYNDYYWSGRVGAVLYFGKTAQEKALAKQAKSAAEAAAEKQKKAD</sequence>
<dbReference type="Gene3D" id="3.40.50.10610">
    <property type="entry name" value="ABC-type transport auxiliary lipoprotein component"/>
    <property type="match status" value="2"/>
</dbReference>
<keyword evidence="2" id="KW-0732">Signal</keyword>
<evidence type="ECO:0000256" key="4">
    <source>
        <dbReference type="ARBA" id="ARBA00023139"/>
    </source>
</evidence>
<evidence type="ECO:0000256" key="2">
    <source>
        <dbReference type="ARBA" id="ARBA00022729"/>
    </source>
</evidence>
<keyword evidence="4" id="KW-0564">Palmitate</keyword>
<proteinExistence type="predicted"/>
<keyword evidence="7" id="KW-1185">Reference proteome</keyword>
<evidence type="ECO:0000313" key="6">
    <source>
        <dbReference type="EMBL" id="GAA4036673.1"/>
    </source>
</evidence>
<evidence type="ECO:0000313" key="7">
    <source>
        <dbReference type="Proteomes" id="UP001501469"/>
    </source>
</evidence>
<dbReference type="RefSeq" id="WP_345054123.1">
    <property type="nucleotide sequence ID" value="NZ_BAABDK010000017.1"/>
</dbReference>
<name>A0ABP7U603_9BACT</name>
<dbReference type="EMBL" id="BAABDK010000017">
    <property type="protein sequence ID" value="GAA4036673.1"/>
    <property type="molecule type" value="Genomic_DNA"/>
</dbReference>
<evidence type="ECO:0008006" key="8">
    <source>
        <dbReference type="Google" id="ProtNLM"/>
    </source>
</evidence>
<keyword evidence="1" id="KW-1003">Cell membrane</keyword>
<comment type="caution">
    <text evidence="6">The sequence shown here is derived from an EMBL/GenBank/DDBJ whole genome shotgun (WGS) entry which is preliminary data.</text>
</comment>
<accession>A0ABP7U603</accession>
<protein>
    <recommendedName>
        <fullName evidence="8">Curli production assembly/transport component CsgG</fullName>
    </recommendedName>
</protein>
<gene>
    <name evidence="6" type="ORF">GCM10022409_22000</name>
</gene>
<evidence type="ECO:0000256" key="1">
    <source>
        <dbReference type="ARBA" id="ARBA00022475"/>
    </source>
</evidence>
<dbReference type="Pfam" id="PF03783">
    <property type="entry name" value="CsgG"/>
    <property type="match status" value="1"/>
</dbReference>